<feature type="region of interest" description="Disordered" evidence="1">
    <location>
        <begin position="1"/>
        <end position="42"/>
    </location>
</feature>
<reference evidence="2 3" key="1">
    <citation type="journal article" date="2020" name="Int. J. Syst. Evol. Microbiol.">
        <title>Reclassification of Streptomyces castelarensis and Streptomyces sporoclivatus as later heterotypic synonyms of Streptomyces antimycoticus.</title>
        <authorList>
            <person name="Komaki H."/>
            <person name="Tamura T."/>
        </authorList>
    </citation>
    <scope>NUCLEOTIDE SEQUENCE [LARGE SCALE GENOMIC DNA]</scope>
    <source>
        <strain evidence="2 3">NBRC 13459</strain>
    </source>
</reference>
<gene>
    <name evidence="2" type="ORF">SVIO_058750</name>
</gene>
<dbReference type="EMBL" id="BJHW01000001">
    <property type="protein sequence ID" value="GDY55252.1"/>
    <property type="molecule type" value="Genomic_DNA"/>
</dbReference>
<dbReference type="AlphaFoldDB" id="A0A4D4L2E4"/>
<feature type="compositionally biased region" description="Low complexity" evidence="1">
    <location>
        <begin position="119"/>
        <end position="139"/>
    </location>
</feature>
<organism evidence="2 3">
    <name type="scientific">Streptomyces violaceusniger</name>
    <dbReference type="NCBI Taxonomy" id="68280"/>
    <lineage>
        <taxon>Bacteria</taxon>
        <taxon>Bacillati</taxon>
        <taxon>Actinomycetota</taxon>
        <taxon>Actinomycetes</taxon>
        <taxon>Kitasatosporales</taxon>
        <taxon>Streptomycetaceae</taxon>
        <taxon>Streptomyces</taxon>
        <taxon>Streptomyces violaceusniger group</taxon>
    </lineage>
</organism>
<accession>A0A4D4L2E4</accession>
<evidence type="ECO:0000256" key="1">
    <source>
        <dbReference type="SAM" id="MobiDB-lite"/>
    </source>
</evidence>
<evidence type="ECO:0000313" key="2">
    <source>
        <dbReference type="EMBL" id="GDY55252.1"/>
    </source>
</evidence>
<feature type="compositionally biased region" description="Low complexity" evidence="1">
    <location>
        <begin position="1"/>
        <end position="14"/>
    </location>
</feature>
<comment type="caution">
    <text evidence="2">The sequence shown here is derived from an EMBL/GenBank/DDBJ whole genome shotgun (WGS) entry which is preliminary data.</text>
</comment>
<name>A0A4D4L2E4_STRVO</name>
<protein>
    <submittedName>
        <fullName evidence="2">Uncharacterized protein</fullName>
    </submittedName>
</protein>
<sequence length="139" mass="14678">MSESSSRSCSSAASKVTRSGTGCVRRREVDSTGPAPASHDLGCAVAEQIRRRPDRPHRQELADLGEQAANEYLSRAHAAAYRVGRDESPYGTHLGPTAANTEAVGIRVALGDYGRGLVTPSSRSDSTHRSGSSTRRSPG</sequence>
<dbReference type="Proteomes" id="UP000301309">
    <property type="component" value="Unassembled WGS sequence"/>
</dbReference>
<proteinExistence type="predicted"/>
<keyword evidence="3" id="KW-1185">Reference proteome</keyword>
<feature type="region of interest" description="Disordered" evidence="1">
    <location>
        <begin position="114"/>
        <end position="139"/>
    </location>
</feature>
<evidence type="ECO:0000313" key="3">
    <source>
        <dbReference type="Proteomes" id="UP000301309"/>
    </source>
</evidence>